<evidence type="ECO:0000256" key="8">
    <source>
        <dbReference type="ARBA" id="ARBA00023170"/>
    </source>
</evidence>
<keyword evidence="5" id="KW-0677">Repeat</keyword>
<proteinExistence type="predicted"/>
<keyword evidence="11" id="KW-1185">Reference proteome</keyword>
<keyword evidence="2" id="KW-0433">Leucine-rich repeat</keyword>
<protein>
    <submittedName>
        <fullName evidence="10">GP46-like surface antigen, putative</fullName>
    </submittedName>
</protein>
<evidence type="ECO:0000313" key="10">
    <source>
        <dbReference type="EMBL" id="CUG87565.1"/>
    </source>
</evidence>
<keyword evidence="8" id="KW-0675">Receptor</keyword>
<gene>
    <name evidence="10" type="ORF">BSAL_10850</name>
</gene>
<keyword evidence="6" id="KW-1133">Transmembrane helix</keyword>
<evidence type="ECO:0000313" key="11">
    <source>
        <dbReference type="Proteomes" id="UP000051952"/>
    </source>
</evidence>
<accession>A0A0S4JDR2</accession>
<dbReference type="OrthoDB" id="513182at2759"/>
<dbReference type="Gene3D" id="3.80.10.10">
    <property type="entry name" value="Ribonuclease Inhibitor"/>
    <property type="match status" value="1"/>
</dbReference>
<reference evidence="11" key="1">
    <citation type="submission" date="2015-09" db="EMBL/GenBank/DDBJ databases">
        <authorList>
            <consortium name="Pathogen Informatics"/>
        </authorList>
    </citation>
    <scope>NUCLEOTIDE SEQUENCE [LARGE SCALE GENOMIC DNA]</scope>
    <source>
        <strain evidence="11">Lake Konstanz</strain>
    </source>
</reference>
<keyword evidence="4" id="KW-0732">Signal</keyword>
<evidence type="ECO:0000256" key="5">
    <source>
        <dbReference type="ARBA" id="ARBA00022737"/>
    </source>
</evidence>
<evidence type="ECO:0000256" key="9">
    <source>
        <dbReference type="ARBA" id="ARBA00023180"/>
    </source>
</evidence>
<dbReference type="AlphaFoldDB" id="A0A0S4JDR2"/>
<keyword evidence="9" id="KW-0325">Glycoprotein</keyword>
<organism evidence="10 11">
    <name type="scientific">Bodo saltans</name>
    <name type="common">Flagellated protozoan</name>
    <dbReference type="NCBI Taxonomy" id="75058"/>
    <lineage>
        <taxon>Eukaryota</taxon>
        <taxon>Discoba</taxon>
        <taxon>Euglenozoa</taxon>
        <taxon>Kinetoplastea</taxon>
        <taxon>Metakinetoplastina</taxon>
        <taxon>Eubodonida</taxon>
        <taxon>Bodonidae</taxon>
        <taxon>Bodo</taxon>
    </lineage>
</organism>
<evidence type="ECO:0000256" key="6">
    <source>
        <dbReference type="ARBA" id="ARBA00022989"/>
    </source>
</evidence>
<dbReference type="Proteomes" id="UP000051952">
    <property type="component" value="Unassembled WGS sequence"/>
</dbReference>
<keyword evidence="3" id="KW-0812">Transmembrane</keyword>
<dbReference type="PANTHER" id="PTHR27000">
    <property type="entry name" value="LEUCINE-RICH REPEAT RECEPTOR-LIKE PROTEIN KINASE FAMILY PROTEIN-RELATED"/>
    <property type="match status" value="1"/>
</dbReference>
<evidence type="ECO:0000256" key="2">
    <source>
        <dbReference type="ARBA" id="ARBA00022614"/>
    </source>
</evidence>
<dbReference type="GO" id="GO:0016020">
    <property type="term" value="C:membrane"/>
    <property type="evidence" value="ECO:0007669"/>
    <property type="project" value="UniProtKB-SubCell"/>
</dbReference>
<dbReference type="EMBL" id="CYKH01001544">
    <property type="protein sequence ID" value="CUG87565.1"/>
    <property type="molecule type" value="Genomic_DNA"/>
</dbReference>
<evidence type="ECO:0000256" key="1">
    <source>
        <dbReference type="ARBA" id="ARBA00004167"/>
    </source>
</evidence>
<sequence length="109" mass="11983">MLYIFGANISGTLPSSWGSMTSMVDLQLHLNSMLSGSLPPEWSSMTIVFRLYIFGTNISGPLPSSWSNMASVVYLLLHLNVPARNVVPTSPALWSKHLRHATIVMGQHD</sequence>
<dbReference type="SUPFAM" id="SSF52058">
    <property type="entry name" value="L domain-like"/>
    <property type="match status" value="1"/>
</dbReference>
<keyword evidence="7" id="KW-0472">Membrane</keyword>
<evidence type="ECO:0000256" key="7">
    <source>
        <dbReference type="ARBA" id="ARBA00023136"/>
    </source>
</evidence>
<name>A0A0S4JDR2_BODSA</name>
<dbReference type="VEuPathDB" id="TriTrypDB:BSAL_10850"/>
<dbReference type="InterPro" id="IPR032675">
    <property type="entry name" value="LRR_dom_sf"/>
</dbReference>
<evidence type="ECO:0000256" key="3">
    <source>
        <dbReference type="ARBA" id="ARBA00022692"/>
    </source>
</evidence>
<evidence type="ECO:0000256" key="4">
    <source>
        <dbReference type="ARBA" id="ARBA00022729"/>
    </source>
</evidence>
<comment type="subcellular location">
    <subcellularLocation>
        <location evidence="1">Membrane</location>
        <topology evidence="1">Single-pass membrane protein</topology>
    </subcellularLocation>
</comment>